<evidence type="ECO:0000256" key="1">
    <source>
        <dbReference type="ARBA" id="ARBA00004141"/>
    </source>
</evidence>
<evidence type="ECO:0000256" key="5">
    <source>
        <dbReference type="SAM" id="Phobius"/>
    </source>
</evidence>
<dbReference type="GO" id="GO:0016020">
    <property type="term" value="C:membrane"/>
    <property type="evidence" value="ECO:0007669"/>
    <property type="project" value="UniProtKB-SubCell"/>
</dbReference>
<dbReference type="InterPro" id="IPR004299">
    <property type="entry name" value="MBOAT_fam"/>
</dbReference>
<organism evidence="6 7">
    <name type="scientific">Roseimicrobium gellanilyticum</name>
    <dbReference type="NCBI Taxonomy" id="748857"/>
    <lineage>
        <taxon>Bacteria</taxon>
        <taxon>Pseudomonadati</taxon>
        <taxon>Verrucomicrobiota</taxon>
        <taxon>Verrucomicrobiia</taxon>
        <taxon>Verrucomicrobiales</taxon>
        <taxon>Verrucomicrobiaceae</taxon>
        <taxon>Roseimicrobium</taxon>
    </lineage>
</organism>
<gene>
    <name evidence="6" type="ORF">DES53_101243</name>
</gene>
<keyword evidence="7" id="KW-1185">Reference proteome</keyword>
<name>A0A366HT41_9BACT</name>
<evidence type="ECO:0000256" key="4">
    <source>
        <dbReference type="ARBA" id="ARBA00023136"/>
    </source>
</evidence>
<feature type="transmembrane region" description="Helical" evidence="5">
    <location>
        <begin position="115"/>
        <end position="136"/>
    </location>
</feature>
<dbReference type="InterPro" id="IPR051085">
    <property type="entry name" value="MB_O-acyltransferase"/>
</dbReference>
<dbReference type="Pfam" id="PF03062">
    <property type="entry name" value="MBOAT"/>
    <property type="match status" value="1"/>
</dbReference>
<feature type="transmembrane region" description="Helical" evidence="5">
    <location>
        <begin position="70"/>
        <end position="95"/>
    </location>
</feature>
<comment type="subcellular location">
    <subcellularLocation>
        <location evidence="1">Membrane</location>
        <topology evidence="1">Multi-pass membrane protein</topology>
    </subcellularLocation>
</comment>
<evidence type="ECO:0000313" key="7">
    <source>
        <dbReference type="Proteomes" id="UP000253426"/>
    </source>
</evidence>
<feature type="transmembrane region" description="Helical" evidence="5">
    <location>
        <begin position="228"/>
        <end position="246"/>
    </location>
</feature>
<accession>A0A366HT41</accession>
<keyword evidence="6" id="KW-0808">Transferase</keyword>
<dbReference type="AlphaFoldDB" id="A0A366HT41"/>
<dbReference type="EMBL" id="QNRR01000001">
    <property type="protein sequence ID" value="RBP47446.1"/>
    <property type="molecule type" value="Genomic_DNA"/>
</dbReference>
<feature type="transmembrane region" description="Helical" evidence="5">
    <location>
        <begin position="31"/>
        <end position="58"/>
    </location>
</feature>
<keyword evidence="3 5" id="KW-1133">Transmembrane helix</keyword>
<evidence type="ECO:0000256" key="2">
    <source>
        <dbReference type="ARBA" id="ARBA00022692"/>
    </source>
</evidence>
<keyword evidence="4 5" id="KW-0472">Membrane</keyword>
<protein>
    <submittedName>
        <fullName evidence="6">MBOAT membrane-bound O-acyltransferase family protein</fullName>
    </submittedName>
</protein>
<reference evidence="6 7" key="1">
    <citation type="submission" date="2018-06" db="EMBL/GenBank/DDBJ databases">
        <title>Genomic Encyclopedia of Type Strains, Phase IV (KMG-IV): sequencing the most valuable type-strain genomes for metagenomic binning, comparative biology and taxonomic classification.</title>
        <authorList>
            <person name="Goeker M."/>
        </authorList>
    </citation>
    <scope>NUCLEOTIDE SEQUENCE [LARGE SCALE GENOMIC DNA]</scope>
    <source>
        <strain evidence="6 7">DSM 25532</strain>
    </source>
</reference>
<feature type="transmembrane region" description="Helical" evidence="5">
    <location>
        <begin position="7"/>
        <end position="25"/>
    </location>
</feature>
<dbReference type="Proteomes" id="UP000253426">
    <property type="component" value="Unassembled WGS sequence"/>
</dbReference>
<evidence type="ECO:0000256" key="3">
    <source>
        <dbReference type="ARBA" id="ARBA00022989"/>
    </source>
</evidence>
<proteinExistence type="predicted"/>
<dbReference type="PANTHER" id="PTHR13285:SF18">
    <property type="entry name" value="PROTEIN-CYSTEINE N-PALMITOYLTRANSFERASE RASP"/>
    <property type="match status" value="1"/>
</dbReference>
<keyword evidence="6" id="KW-0012">Acyltransferase</keyword>
<dbReference type="GO" id="GO:0016746">
    <property type="term" value="F:acyltransferase activity"/>
    <property type="evidence" value="ECO:0007669"/>
    <property type="project" value="UniProtKB-KW"/>
</dbReference>
<evidence type="ECO:0000313" key="6">
    <source>
        <dbReference type="EMBL" id="RBP47446.1"/>
    </source>
</evidence>
<keyword evidence="2 5" id="KW-0812">Transmembrane</keyword>
<comment type="caution">
    <text evidence="6">The sequence shown here is derived from an EMBL/GenBank/DDBJ whole genome shotgun (WGS) entry which is preliminary data.</text>
</comment>
<dbReference type="PANTHER" id="PTHR13285">
    <property type="entry name" value="ACYLTRANSFERASE"/>
    <property type="match status" value="1"/>
</dbReference>
<dbReference type="OrthoDB" id="9805788at2"/>
<sequence length="370" mass="40661">MLFLTYWFVIFAVAFYVLYWSIPVARVRVGLLLVACVVFHTHFAGPAGVVPVLLLGLITYLAARSQNKKACLAAIAVCAFALVFYKYSSFILTSALSPISPEMAKTVTEWVQEHLLPVAPPLAISFFVFEFVHYLYDVRKGTAPLKSPVEFGAFAVFWPSIVAGPIKRYEQFVPAMHEGARSVSQHDVAIGLIRVTIGLVKKYVADNLTAYITYSVSLYDTLPLATRWWIFIALGLRILLDFSGYSDMAIGFARMMGIALPENFRWPYLAANINEFWRRWHISLSTWSVTTSTSPSVETGSESLAGSSMGWLPLPSAVSGMAPRGTSCCGASTMGWDWPSAETTARCWGGRDACSPSGFHETGFLPGSSP</sequence>